<proteinExistence type="predicted"/>
<dbReference type="EMBL" id="WBVM01000007">
    <property type="protein sequence ID" value="KAB2806958.1"/>
    <property type="molecule type" value="Genomic_DNA"/>
</dbReference>
<dbReference type="Proteomes" id="UP000449906">
    <property type="component" value="Unassembled WGS sequence"/>
</dbReference>
<name>A0A7J5DQK3_NOCSI</name>
<dbReference type="RefSeq" id="WP_151583288.1">
    <property type="nucleotide sequence ID" value="NZ_WBVM01000007.1"/>
</dbReference>
<evidence type="ECO:0000313" key="2">
    <source>
        <dbReference type="Proteomes" id="UP000449906"/>
    </source>
</evidence>
<comment type="caution">
    <text evidence="1">The sequence shown here is derived from an EMBL/GenBank/DDBJ whole genome shotgun (WGS) entry which is preliminary data.</text>
</comment>
<evidence type="ECO:0000313" key="1">
    <source>
        <dbReference type="EMBL" id="KAB2806958.1"/>
    </source>
</evidence>
<reference evidence="1 2" key="1">
    <citation type="submission" date="2019-09" db="EMBL/GenBank/DDBJ databases">
        <title>Pimelobacter sp. isolated from Paulinella.</title>
        <authorList>
            <person name="Jeong S.E."/>
        </authorList>
    </citation>
    <scope>NUCLEOTIDE SEQUENCE [LARGE SCALE GENOMIC DNA]</scope>
    <source>
        <strain evidence="1 2">Pch-N</strain>
    </source>
</reference>
<organism evidence="1 2">
    <name type="scientific">Nocardioides simplex</name>
    <name type="common">Arthrobacter simplex</name>
    <dbReference type="NCBI Taxonomy" id="2045"/>
    <lineage>
        <taxon>Bacteria</taxon>
        <taxon>Bacillati</taxon>
        <taxon>Actinomycetota</taxon>
        <taxon>Actinomycetes</taxon>
        <taxon>Propionibacteriales</taxon>
        <taxon>Nocardioidaceae</taxon>
        <taxon>Pimelobacter</taxon>
    </lineage>
</organism>
<protein>
    <submittedName>
        <fullName evidence="1">Uncharacterized protein</fullName>
    </submittedName>
</protein>
<accession>A0A7J5DQK3</accession>
<gene>
    <name evidence="1" type="ORF">F9L07_28410</name>
</gene>
<dbReference type="AlphaFoldDB" id="A0A7J5DQK3"/>
<sequence>MRTTTRTRECNRGCGMSVVLARRVDTNRWVPYEARPVDGPARAGCHVLVNEQAWKPLALAEHFQVQFELPSLEKARELVEEYPHHRPHLHLTTEGADRA</sequence>